<keyword evidence="3" id="KW-1185">Reference proteome</keyword>
<protein>
    <submittedName>
        <fullName evidence="2">Uncharacterized protein</fullName>
    </submittedName>
</protein>
<evidence type="ECO:0000313" key="2">
    <source>
        <dbReference type="EMBL" id="KAK4011289.1"/>
    </source>
</evidence>
<comment type="caution">
    <text evidence="2">The sequence shown here is derived from an EMBL/GenBank/DDBJ whole genome shotgun (WGS) entry which is preliminary data.</text>
</comment>
<dbReference type="EMBL" id="JAOYFB010000003">
    <property type="protein sequence ID" value="KAK4011289.1"/>
    <property type="molecule type" value="Genomic_DNA"/>
</dbReference>
<reference evidence="2 3" key="1">
    <citation type="journal article" date="2023" name="Nucleic Acids Res.">
        <title>The hologenome of Daphnia magna reveals possible DNA methylation and microbiome-mediated evolution of the host genome.</title>
        <authorList>
            <person name="Chaturvedi A."/>
            <person name="Li X."/>
            <person name="Dhandapani V."/>
            <person name="Marshall H."/>
            <person name="Kissane S."/>
            <person name="Cuenca-Cambronero M."/>
            <person name="Asole G."/>
            <person name="Calvet F."/>
            <person name="Ruiz-Romero M."/>
            <person name="Marangio P."/>
            <person name="Guigo R."/>
            <person name="Rago D."/>
            <person name="Mirbahai L."/>
            <person name="Eastwood N."/>
            <person name="Colbourne J.K."/>
            <person name="Zhou J."/>
            <person name="Mallon E."/>
            <person name="Orsini L."/>
        </authorList>
    </citation>
    <scope>NUCLEOTIDE SEQUENCE [LARGE SCALE GENOMIC DNA]</scope>
    <source>
        <strain evidence="2">LRV0_1</strain>
    </source>
</reference>
<accession>A0ABQ9ZFW5</accession>
<organism evidence="2 3">
    <name type="scientific">Daphnia magna</name>
    <dbReference type="NCBI Taxonomy" id="35525"/>
    <lineage>
        <taxon>Eukaryota</taxon>
        <taxon>Metazoa</taxon>
        <taxon>Ecdysozoa</taxon>
        <taxon>Arthropoda</taxon>
        <taxon>Crustacea</taxon>
        <taxon>Branchiopoda</taxon>
        <taxon>Diplostraca</taxon>
        <taxon>Cladocera</taxon>
        <taxon>Anomopoda</taxon>
        <taxon>Daphniidae</taxon>
        <taxon>Daphnia</taxon>
    </lineage>
</organism>
<evidence type="ECO:0000313" key="3">
    <source>
        <dbReference type="Proteomes" id="UP001234178"/>
    </source>
</evidence>
<feature type="region of interest" description="Disordered" evidence="1">
    <location>
        <begin position="85"/>
        <end position="110"/>
    </location>
</feature>
<name>A0ABQ9ZFW5_9CRUS</name>
<proteinExistence type="predicted"/>
<feature type="compositionally biased region" description="Low complexity" evidence="1">
    <location>
        <begin position="100"/>
        <end position="110"/>
    </location>
</feature>
<dbReference type="Proteomes" id="UP001234178">
    <property type="component" value="Unassembled WGS sequence"/>
</dbReference>
<evidence type="ECO:0000256" key="1">
    <source>
        <dbReference type="SAM" id="MobiDB-lite"/>
    </source>
</evidence>
<gene>
    <name evidence="2" type="ORF">OUZ56_020403</name>
</gene>
<sequence>MVATQLCINFHNEAPGSCGVQLQPIATLVENIPIVSPVVELFMETFTVVISCLQLRPGPPQFPATHSPEQMISLMSKAVSRCLPSSTSSSVMETMRGWQSSSSSSACHTS</sequence>